<protein>
    <submittedName>
        <fullName evidence="2">Uncharacterized protein</fullName>
    </submittedName>
</protein>
<proteinExistence type="predicted"/>
<name>A0A7Y0AEW6_9BACT</name>
<comment type="caution">
    <text evidence="2">The sequence shown here is derived from an EMBL/GenBank/DDBJ whole genome shotgun (WGS) entry which is preliminary data.</text>
</comment>
<evidence type="ECO:0000313" key="2">
    <source>
        <dbReference type="EMBL" id="NML66131.1"/>
    </source>
</evidence>
<sequence>MRHRYLLPLLLALGGCATATRLQVPVGYCDPPLPSHYNPAFAPRADFDAALTPALLARYPRRNLLTANAVGILPLLQELLALEQTASWPQPRRQQPAAELAVLRQRQRIQAQISLVSSTVSSLAAELDCEGERADQVAGYLQHLDDRRTQRLNVLGISVGAASGIGTTVIDSKPGQYAFGIGGGLLAAGLGLLTLRQQGHTVEFRHPRNLLTDVWAEAPTSATWPPSVWYMLSTPAFSNAGQTSLAHNARQRWQHYGQLAHLDSKQGQELTALLFGEGGTYSADELTLRANLLNELQSAVRLLNQELQALQLVVNS</sequence>
<evidence type="ECO:0000313" key="3">
    <source>
        <dbReference type="Proteomes" id="UP000559626"/>
    </source>
</evidence>
<keyword evidence="3" id="KW-1185">Reference proteome</keyword>
<gene>
    <name evidence="2" type="ORF">HHL22_13040</name>
</gene>
<dbReference type="Proteomes" id="UP000559626">
    <property type="component" value="Unassembled WGS sequence"/>
</dbReference>
<feature type="signal peptide" evidence="1">
    <location>
        <begin position="1"/>
        <end position="19"/>
    </location>
</feature>
<dbReference type="RefSeq" id="WP_169531795.1">
    <property type="nucleotide sequence ID" value="NZ_JABBGH010000002.1"/>
</dbReference>
<accession>A0A7Y0AEW6</accession>
<dbReference type="EMBL" id="JABBGH010000002">
    <property type="protein sequence ID" value="NML66131.1"/>
    <property type="molecule type" value="Genomic_DNA"/>
</dbReference>
<organism evidence="2 3">
    <name type="scientific">Hymenobacter polaris</name>
    <dbReference type="NCBI Taxonomy" id="2682546"/>
    <lineage>
        <taxon>Bacteria</taxon>
        <taxon>Pseudomonadati</taxon>
        <taxon>Bacteroidota</taxon>
        <taxon>Cytophagia</taxon>
        <taxon>Cytophagales</taxon>
        <taxon>Hymenobacteraceae</taxon>
        <taxon>Hymenobacter</taxon>
    </lineage>
</organism>
<reference evidence="2 3" key="1">
    <citation type="submission" date="2020-04" db="EMBL/GenBank/DDBJ databases">
        <title>Hymenobacter polaris sp. nov., isolated from Arctic soil.</title>
        <authorList>
            <person name="Dahal R.H."/>
        </authorList>
    </citation>
    <scope>NUCLEOTIDE SEQUENCE [LARGE SCALE GENOMIC DNA]</scope>
    <source>
        <strain evidence="2 3">RP-2-7</strain>
    </source>
</reference>
<feature type="chain" id="PRO_5031367916" evidence="1">
    <location>
        <begin position="20"/>
        <end position="316"/>
    </location>
</feature>
<evidence type="ECO:0000256" key="1">
    <source>
        <dbReference type="SAM" id="SignalP"/>
    </source>
</evidence>
<keyword evidence="1" id="KW-0732">Signal</keyword>
<dbReference type="AlphaFoldDB" id="A0A7Y0AEW6"/>
<dbReference type="PROSITE" id="PS51257">
    <property type="entry name" value="PROKAR_LIPOPROTEIN"/>
    <property type="match status" value="1"/>
</dbReference>